<evidence type="ECO:0000256" key="1">
    <source>
        <dbReference type="ARBA" id="ARBA00023117"/>
    </source>
</evidence>
<dbReference type="GO" id="GO:0140801">
    <property type="term" value="F:histone H2AXY142 kinase activity"/>
    <property type="evidence" value="ECO:0007669"/>
    <property type="project" value="InterPro"/>
</dbReference>
<dbReference type="InterPro" id="IPR036427">
    <property type="entry name" value="Bromodomain-like_sf"/>
</dbReference>
<dbReference type="PRINTS" id="PR00503">
    <property type="entry name" value="BROMODOMAIN"/>
</dbReference>
<dbReference type="AlphaFoldDB" id="A0A3B4WIU9"/>
<evidence type="ECO:0000259" key="4">
    <source>
        <dbReference type="PROSITE" id="PS50014"/>
    </source>
</evidence>
<dbReference type="PANTHER" id="PTHR46802">
    <property type="entry name" value="TYROSINE-PROTEIN KINASE BAZ1B"/>
    <property type="match status" value="1"/>
</dbReference>
<evidence type="ECO:0000313" key="5">
    <source>
        <dbReference type="Ensembl" id="ENSSLDP00000004391.1"/>
    </source>
</evidence>
<organism evidence="5 6">
    <name type="scientific">Seriola lalandi dorsalis</name>
    <dbReference type="NCBI Taxonomy" id="1841481"/>
    <lineage>
        <taxon>Eukaryota</taxon>
        <taxon>Metazoa</taxon>
        <taxon>Chordata</taxon>
        <taxon>Craniata</taxon>
        <taxon>Vertebrata</taxon>
        <taxon>Euteleostomi</taxon>
        <taxon>Actinopterygii</taxon>
        <taxon>Neopterygii</taxon>
        <taxon>Teleostei</taxon>
        <taxon>Neoteleostei</taxon>
        <taxon>Acanthomorphata</taxon>
        <taxon>Carangaria</taxon>
        <taxon>Carangiformes</taxon>
        <taxon>Carangidae</taxon>
        <taxon>Seriola</taxon>
    </lineage>
</organism>
<name>A0A3B4WIU9_SERLL</name>
<keyword evidence="6" id="KW-1185">Reference proteome</keyword>
<dbReference type="PANTHER" id="PTHR46802:SF1">
    <property type="entry name" value="TYROSINE-PROTEIN KINASE BAZ1B"/>
    <property type="match status" value="1"/>
</dbReference>
<dbReference type="InterPro" id="IPR047174">
    <property type="entry name" value="BAZ1B"/>
</dbReference>
<dbReference type="SUPFAM" id="SSF47370">
    <property type="entry name" value="Bromodomain"/>
    <property type="match status" value="1"/>
</dbReference>
<sequence>MTLISVYFSCFSTVRSRKKNKQTSSRQKSSKSKSKKQSSSSQSSKQRAGPNSPADIDDLVRNLSRGPRLTLCPFFREPVSAEEAEDYLDIISQPMDFQTMLGKFSQGSYRHAQDFLEDIKLVFSNAEEYNQVLFVVFCRLFALKIFCLAPF</sequence>
<evidence type="ECO:0000256" key="2">
    <source>
        <dbReference type="PROSITE-ProRule" id="PRU00035"/>
    </source>
</evidence>
<keyword evidence="1 2" id="KW-0103">Bromodomain</keyword>
<dbReference type="InterPro" id="IPR001487">
    <property type="entry name" value="Bromodomain"/>
</dbReference>
<dbReference type="GO" id="GO:0006974">
    <property type="term" value="P:DNA damage response"/>
    <property type="evidence" value="ECO:0007669"/>
    <property type="project" value="TreeGrafter"/>
</dbReference>
<dbReference type="Ensembl" id="ENSSLDT00000004539.1">
    <property type="protein sequence ID" value="ENSSLDP00000004391.1"/>
    <property type="gene ID" value="ENSSLDG00000003491.1"/>
</dbReference>
<accession>A0A3B4WIU9</accession>
<dbReference type="Proteomes" id="UP000261360">
    <property type="component" value="Unplaced"/>
</dbReference>
<reference evidence="5" key="2">
    <citation type="submission" date="2025-09" db="UniProtKB">
        <authorList>
            <consortium name="Ensembl"/>
        </authorList>
    </citation>
    <scope>IDENTIFICATION</scope>
</reference>
<dbReference type="STRING" id="1841481.ENSSLDP00000004391"/>
<dbReference type="PROSITE" id="PS50014">
    <property type="entry name" value="BROMODOMAIN_2"/>
    <property type="match status" value="1"/>
</dbReference>
<dbReference type="Pfam" id="PF00439">
    <property type="entry name" value="Bromodomain"/>
    <property type="match status" value="1"/>
</dbReference>
<dbReference type="GO" id="GO:0042393">
    <property type="term" value="F:histone binding"/>
    <property type="evidence" value="ECO:0007669"/>
    <property type="project" value="TreeGrafter"/>
</dbReference>
<dbReference type="GO" id="GO:0090535">
    <property type="term" value="C:WICH complex"/>
    <property type="evidence" value="ECO:0007669"/>
    <property type="project" value="InterPro"/>
</dbReference>
<evidence type="ECO:0000313" key="6">
    <source>
        <dbReference type="Proteomes" id="UP000261360"/>
    </source>
</evidence>
<feature type="domain" description="Bromo" evidence="4">
    <location>
        <begin position="67"/>
        <end position="137"/>
    </location>
</feature>
<feature type="compositionally biased region" description="Low complexity" evidence="3">
    <location>
        <begin position="37"/>
        <end position="47"/>
    </location>
</feature>
<proteinExistence type="predicted"/>
<dbReference type="Gene3D" id="1.20.920.10">
    <property type="entry name" value="Bromodomain-like"/>
    <property type="match status" value="1"/>
</dbReference>
<dbReference type="SMART" id="SM00297">
    <property type="entry name" value="BROMO"/>
    <property type="match status" value="1"/>
</dbReference>
<reference evidence="5" key="1">
    <citation type="submission" date="2025-08" db="UniProtKB">
        <authorList>
            <consortium name="Ensembl"/>
        </authorList>
    </citation>
    <scope>IDENTIFICATION</scope>
</reference>
<feature type="region of interest" description="Disordered" evidence="3">
    <location>
        <begin position="15"/>
        <end position="59"/>
    </location>
</feature>
<evidence type="ECO:0000256" key="3">
    <source>
        <dbReference type="SAM" id="MobiDB-lite"/>
    </source>
</evidence>
<protein>
    <recommendedName>
        <fullName evidence="4">Bromo domain-containing protein</fullName>
    </recommendedName>
</protein>